<keyword evidence="3 5" id="KW-0067">ATP-binding</keyword>
<dbReference type="Pfam" id="PF00069">
    <property type="entry name" value="Pkinase"/>
    <property type="match status" value="3"/>
</dbReference>
<feature type="domain" description="Protein kinase" evidence="7">
    <location>
        <begin position="2453"/>
        <end position="2725"/>
    </location>
</feature>
<dbReference type="PANTHER" id="PTHR44329:SF214">
    <property type="entry name" value="PROTEIN KINASE DOMAIN-CONTAINING PROTEIN"/>
    <property type="match status" value="1"/>
</dbReference>
<accession>A0A1J4J3J0</accession>
<dbReference type="GO" id="GO:0004674">
    <property type="term" value="F:protein serine/threonine kinase activity"/>
    <property type="evidence" value="ECO:0007669"/>
    <property type="project" value="TreeGrafter"/>
</dbReference>
<dbReference type="InterPro" id="IPR011009">
    <property type="entry name" value="Kinase-like_dom_sf"/>
</dbReference>
<dbReference type="EMBL" id="MLAK01001415">
    <property type="protein sequence ID" value="OHS93305.1"/>
    <property type="molecule type" value="Genomic_DNA"/>
</dbReference>
<comment type="caution">
    <text evidence="8">The sequence shown here is derived from an EMBL/GenBank/DDBJ whole genome shotgun (WGS) entry which is preliminary data.</text>
</comment>
<dbReference type="Pfam" id="PF07714">
    <property type="entry name" value="PK_Tyr_Ser-Thr"/>
    <property type="match status" value="2"/>
</dbReference>
<dbReference type="PROSITE" id="PS50005">
    <property type="entry name" value="TPR"/>
    <property type="match status" value="1"/>
</dbReference>
<reference evidence="8" key="1">
    <citation type="submission" date="2016-10" db="EMBL/GenBank/DDBJ databases">
        <authorList>
            <person name="Benchimol M."/>
            <person name="Almeida L.G."/>
            <person name="Vasconcelos A.T."/>
            <person name="Perreira-Neves A."/>
            <person name="Rosa I.A."/>
            <person name="Tasca T."/>
            <person name="Bogo M.R."/>
            <person name="de Souza W."/>
        </authorList>
    </citation>
    <scope>NUCLEOTIDE SEQUENCE [LARGE SCALE GENOMIC DNA]</scope>
    <source>
        <strain evidence="8">K</strain>
    </source>
</reference>
<dbReference type="InterPro" id="IPR017441">
    <property type="entry name" value="Protein_kinase_ATP_BS"/>
</dbReference>
<evidence type="ECO:0000259" key="7">
    <source>
        <dbReference type="PROSITE" id="PS50011"/>
    </source>
</evidence>
<keyword evidence="4" id="KW-0802">TPR repeat</keyword>
<evidence type="ECO:0000313" key="8">
    <source>
        <dbReference type="EMBL" id="OHS93305.1"/>
    </source>
</evidence>
<dbReference type="InterPro" id="IPR008271">
    <property type="entry name" value="Ser/Thr_kinase_AS"/>
</dbReference>
<feature type="domain" description="Protein kinase" evidence="7">
    <location>
        <begin position="26"/>
        <end position="261"/>
    </location>
</feature>
<organism evidence="8 9">
    <name type="scientific">Tritrichomonas foetus</name>
    <dbReference type="NCBI Taxonomy" id="1144522"/>
    <lineage>
        <taxon>Eukaryota</taxon>
        <taxon>Metamonada</taxon>
        <taxon>Parabasalia</taxon>
        <taxon>Tritrichomonadida</taxon>
        <taxon>Tritrichomonadidae</taxon>
        <taxon>Tritrichomonas</taxon>
    </lineage>
</organism>
<evidence type="ECO:0000256" key="1">
    <source>
        <dbReference type="ARBA" id="ARBA00022527"/>
    </source>
</evidence>
<dbReference type="InterPro" id="IPR051681">
    <property type="entry name" value="Ser/Thr_Kinases-Pseudokinases"/>
</dbReference>
<feature type="region of interest" description="Disordered" evidence="6">
    <location>
        <begin position="925"/>
        <end position="950"/>
    </location>
</feature>
<protein>
    <recommendedName>
        <fullName evidence="7">Protein kinase domain-containing protein</fullName>
    </recommendedName>
</protein>
<dbReference type="Pfam" id="PF08238">
    <property type="entry name" value="Sel1"/>
    <property type="match status" value="27"/>
</dbReference>
<proteinExistence type="predicted"/>
<evidence type="ECO:0000256" key="3">
    <source>
        <dbReference type="ARBA" id="ARBA00022840"/>
    </source>
</evidence>
<feature type="domain" description="Protein kinase" evidence="7">
    <location>
        <begin position="1236"/>
        <end position="1495"/>
    </location>
</feature>
<dbReference type="RefSeq" id="XP_068346442.1">
    <property type="nucleotide sequence ID" value="XM_068496320.1"/>
</dbReference>
<dbReference type="InterPro" id="IPR019734">
    <property type="entry name" value="TPR_rpt"/>
</dbReference>
<feature type="domain" description="Protein kinase" evidence="7">
    <location>
        <begin position="564"/>
        <end position="872"/>
    </location>
</feature>
<dbReference type="InterPro" id="IPR006597">
    <property type="entry name" value="Sel1-like"/>
</dbReference>
<evidence type="ECO:0000256" key="4">
    <source>
        <dbReference type="PROSITE-ProRule" id="PRU00339"/>
    </source>
</evidence>
<keyword evidence="2 5" id="KW-0547">Nucleotide-binding</keyword>
<dbReference type="GO" id="GO:0005524">
    <property type="term" value="F:ATP binding"/>
    <property type="evidence" value="ECO:0007669"/>
    <property type="project" value="UniProtKB-UniRule"/>
</dbReference>
<dbReference type="PROSITE" id="PS00107">
    <property type="entry name" value="PROTEIN_KINASE_ATP"/>
    <property type="match status" value="1"/>
</dbReference>
<dbReference type="SMART" id="SM00220">
    <property type="entry name" value="S_TKc"/>
    <property type="match status" value="3"/>
</dbReference>
<evidence type="ECO:0000313" key="9">
    <source>
        <dbReference type="Proteomes" id="UP000179807"/>
    </source>
</evidence>
<feature type="binding site" evidence="5">
    <location>
        <position position="1871"/>
    </location>
    <ligand>
        <name>ATP</name>
        <dbReference type="ChEBI" id="CHEBI:30616"/>
    </ligand>
</feature>
<dbReference type="GeneID" id="94831024"/>
<dbReference type="PROSITE" id="PS50011">
    <property type="entry name" value="PROTEIN_KINASE_DOM"/>
    <property type="match status" value="5"/>
</dbReference>
<dbReference type="SMART" id="SM00028">
    <property type="entry name" value="TPR"/>
    <property type="match status" value="7"/>
</dbReference>
<dbReference type="SUPFAM" id="SSF81901">
    <property type="entry name" value="HCP-like"/>
    <property type="match status" value="10"/>
</dbReference>
<gene>
    <name evidence="8" type="ORF">TRFO_11932</name>
</gene>
<feature type="compositionally biased region" description="Basic and acidic residues" evidence="6">
    <location>
        <begin position="928"/>
        <end position="940"/>
    </location>
</feature>
<sequence length="3302" mass="376285">MSSANESMSFLDSRKMQKYQLDLSEYEGCKKLDDADSSYIVRETATRDLFILKVIDDAKYNEAEFVSTVSTLAKFNHRAILKFVGFTKKTEKQPATIMTRYINNGTLKKIISEQNKLNKEFQSVKRSLNTIKYIILYGITSALNEYRKKGIFYRGISPSNILLDDFFNPYVVYEKTKESEDEFKKNLDLPSDVFALGQIFYQLIVPKEQQKNFEYGTSPYISSDTYLSNSAKELLRCLLEDRVECRLDFNFILNFLENDLLGEKSGIFPSDLNIEEIRNYIGSCKNNFVIYYSYDNTMNVKKSPEELNKILQPLNQLNESDSNEINSAEKNRQDEIRALRLLEHQRSIRLLDEMARRNNPFALYHIGKCYRDGIIVGQDISKANDYFQKAAAQEFAPALRAQGLYFQKIKNLPKASEKYLEAAKLGDKKAQFLFAKLQYDEMNYTFFDEADQYLEESRKQNYSDAIALHARQDKDVESYEKSIEMNSVLGYTYYGEYLYATYKDNPEMVQEAIYYLYTAAANLNPDGLCCLAKIYNDNNNGVKSSKPDKEPERTKSFIRKMNMFYLREAINMGSIEAEFLMGENIESLDSKENAIYKVNLTDFEYVNSTSVKNLTESNQACKICLVKRKESHRDYYVLKILNSDDELAVKNFSREITNSLKFKFPSIVRFSGFTTADKERDLNPTILSKYVSTNSLGNVFKNFYFKNKPYQRLYDTEKYIIMYGVAAAMAEIHSHNVFHRNLVPESILLDDKLHPYLTGFERSKQQLEKIQNSLSQTSANLGDDHYKSPEMQIGKGCQTSDVYSYSIIVYEMITQTNAFKTRNPRSVCEGYTPPIPDFYSEELSLFLQSCWAFEPFQRFTFSEILKLFDKDIKGDKSVLLPEANLETVRSYQQNIKSRKVIEYTYAEDVKTQKIPKYLEKYFMPPQEKTSKREKSKKNDTENELEDENEKISIQNELEGLKLKSQNQLLNCYQFFKELAKAGDRRAQYQFGVLYRDGCCVDKNITKAEKLFRYSHENDPSYPPATEALALIFKERNDLPNAIEYFKQAASKKLPESQYQYGCILADGIGLERNPVEAARYFKYAIENGNADANAGLGELYEKGDGVPRDYAKALDCYRQAANMNSMRGCINLGRFLLKGIGGTEILVNDGIESLKKAADNEIPEALYLLGEFYHYGIVDPNDPSNYLLEPTPETSISYLTQASQLGSKEAQILLGETKESLDSDEMKCYQVDLSKYQCIGKLGKGNQGVALLVKNDTDYYALKVLTEWDRDSNFERNFSREVTVLSKLHFPSILRFIGFTKQTEILAPTILTNYISNGDLGSLLKKARSGKVPPIWTDTTKYIIILGLAAAMAEVHSHNIIHRDLKPDNVFLDDNCHPYLADFGLSKKQAPSANLMLQSNRCGTENYMAPEMIEGCEASHSSDVYSYGLIAYEVMSGKPLATTRPDVEDDPDLLQSQAEFLSFCLQYNPSERPSFSEIVNILKEGISENADFVFFDHADFQVVGEYADTLFSKQQVRFNFNDEYITAKNINKNFNMTDFEPYFAHKENAQPVVELKEEDKIVDPEEVSKEIELVGIKLKNQDLFEDCFQYFGVHADKGDKRCQYQYAILLRDGIANRNPDQVKALSYFEMSAKQKYPPSIRELAIIKERIHNLEEARKLYKEASDLGDAEAQYRYSKMLLQSPNMKKDPVGAFKYLSLARKQNHAEATNALGQLYENGEGVEKDLISAFNCYNQASTQFSLKAQYNLARCLLYEIGTTQDTQKALGYLYDASSKDLPEALYLLGLIYQKGFNGIEPNDTKSLRYLQRAVRLGSIEAMTLLGETQASLDSEELLPYILMPQEYDNLGRLGRGQYGSACLVRQKTTGDLYVIKLLNNYDEKYFAREVTIMSRLSFPSILRLTGFTKSCADKSIPASIMTEYVPNGDLGKLLEKVHKNKAPNEWNDTTKYIILLGLAAAMAEVHSHNILHRDLKPDNILLDNDYYPYLADFGLSKRQVEEEDGVAMMQTGQVGTVRYMAPEMMEEKSTASQKTDVYSYGIIAYEIVTGKEAWANVNGYRLMTLIQSGDRPEINPEIAEKYPAVTGLIENCWAQSASDRIPFSMIVDVMSEDISGKQSDVFPEAKMEIMQSYLQIIQERIHVKPKYNMNELPKLRVFKEDNKYFESTEETLETNRVIEGLKLEKQSRLVECFNHFMKLAEEGDKCGQYHVGRLYRDGIGQKVNKTEAEKYLKLSAEQNYGPAIEALALLYEAKQQFKIAIQYFQKAADMKLKDSLYHLGRYYANPDFHLYFTNSEGKQEDANILYKKAAKLFGDAKEQVHGDAIAALGVLHEFGYGIPQDLNIAFNYYNQSAHMNSLLGHINLGRAFVKGIGTEVDYTQAIEELSKAIPSQDPEVFYLLGLLYKKGQGCQQNQRQSVSYLRKAADLGSYDAQTLLGETDNALDSEDLKLYKLNLSEYENCGLINQGTYGRVYLVKNRINHQYMALKIIKLYESRSFAREVTILSKLHHPSILRFIGFTKEDEEKNYPPTIMTEYIPSGNLGTVLSLDNTKLQKKCLDDTEKYIILYGIASSMAEVHAHNILHRDLKPENIFVDAKYEPYLADFGLSKLQVDEGFNPLIQTGTTGTPYYTAPEMIEEARACQGSDVYSFAIIAFELITGKRAWPNIRNHMTLKNIVTRGGRPEFPVDLEVNLLQKTLVNNCWNQDISARPSFESIVQDFDEDIASGSPKLFEKADVERLQEYVAKNKSRKPVKVNMPQNFKEPLKYRNDYKELFELNESSSDSRRSINVSIAFIMKSREEEALKLEHQGRYEECFQEFSRLAESSDEWRSKYHLGRLYRDGIGCKVDLEKAKVYFEIAAAQHYGPALLALGQLYEDAKDFTKAIKYYKDGAEMNTDCMFKYGRLLVNCPEIERNPNEAAAYFSKAANQNHGDSIASLGELYERGEGVKKDLNEAISLYTKASDLGSALGHANIGRCYIKGIGTEKDIITGIDKLRVCISKNENAEILYFLGRLYLTGDVESDFSPQIPMAIKYLIRAAEKGSLQAIVSLGELYEMNGQAYKALELYRHAETKKFAPAITHLGGLYLHGVTNAKGTVIIQRDVKKAIALFKKVRSEDPDAVNALGRLKESGTAPMVKNEEEAFSYFKEAYEHGSPGGAVSYALFLSVGKHCEKDATKALDILKKAADTTGDLSAILSYARMLYSGTHGIKKNYRESIRYFQNAIKRGVKQVNLNVGIMYGRGGHGINPDRQQMMESFKSGAEAGVVQCMERLSKKYEETKDPENAQKYFLMAAKSGSKYAKKKLKKNK</sequence>
<keyword evidence="1" id="KW-0723">Serine/threonine-protein kinase</keyword>
<dbReference type="SUPFAM" id="SSF56112">
    <property type="entry name" value="Protein kinase-like (PK-like)"/>
    <property type="match status" value="5"/>
</dbReference>
<dbReference type="Proteomes" id="UP000179807">
    <property type="component" value="Unassembled WGS sequence"/>
</dbReference>
<keyword evidence="1" id="KW-0808">Transferase</keyword>
<feature type="domain" description="Protein kinase" evidence="7">
    <location>
        <begin position="1842"/>
        <end position="2109"/>
    </location>
</feature>
<dbReference type="Gene3D" id="1.10.510.10">
    <property type="entry name" value="Transferase(Phosphotransferase) domain 1"/>
    <property type="match status" value="5"/>
</dbReference>
<dbReference type="InterPro" id="IPR011990">
    <property type="entry name" value="TPR-like_helical_dom_sf"/>
</dbReference>
<evidence type="ECO:0000256" key="2">
    <source>
        <dbReference type="ARBA" id="ARBA00022741"/>
    </source>
</evidence>
<dbReference type="InterPro" id="IPR001245">
    <property type="entry name" value="Ser-Thr/Tyr_kinase_cat_dom"/>
</dbReference>
<evidence type="ECO:0000256" key="5">
    <source>
        <dbReference type="PROSITE-ProRule" id="PRU10141"/>
    </source>
</evidence>
<feature type="repeat" description="TPR" evidence="4">
    <location>
        <begin position="2859"/>
        <end position="2892"/>
    </location>
</feature>
<dbReference type="Gene3D" id="1.25.40.10">
    <property type="entry name" value="Tetratricopeptide repeat domain"/>
    <property type="match status" value="9"/>
</dbReference>
<keyword evidence="9" id="KW-1185">Reference proteome</keyword>
<dbReference type="InterPro" id="IPR000719">
    <property type="entry name" value="Prot_kinase_dom"/>
</dbReference>
<evidence type="ECO:0000256" key="6">
    <source>
        <dbReference type="SAM" id="MobiDB-lite"/>
    </source>
</evidence>
<dbReference type="SMART" id="SM00671">
    <property type="entry name" value="SEL1"/>
    <property type="match status" value="32"/>
</dbReference>
<keyword evidence="1" id="KW-0418">Kinase</keyword>
<dbReference type="Gene3D" id="3.30.200.20">
    <property type="entry name" value="Phosphorylase Kinase, domain 1"/>
    <property type="match status" value="2"/>
</dbReference>
<dbReference type="PANTHER" id="PTHR44329">
    <property type="entry name" value="SERINE/THREONINE-PROTEIN KINASE TNNI3K-RELATED"/>
    <property type="match status" value="1"/>
</dbReference>
<dbReference type="VEuPathDB" id="TrichDB:TRFO_11932"/>
<name>A0A1J4J3J0_9EUKA</name>
<dbReference type="PROSITE" id="PS00108">
    <property type="entry name" value="PROTEIN_KINASE_ST"/>
    <property type="match status" value="3"/>
</dbReference>